<dbReference type="PROSITE" id="PS51257">
    <property type="entry name" value="PROKAR_LIPOPROTEIN"/>
    <property type="match status" value="1"/>
</dbReference>
<evidence type="ECO:0000256" key="1">
    <source>
        <dbReference type="SAM" id="SignalP"/>
    </source>
</evidence>
<evidence type="ECO:0008006" key="4">
    <source>
        <dbReference type="Google" id="ProtNLM"/>
    </source>
</evidence>
<dbReference type="RefSeq" id="WP_074450079.1">
    <property type="nucleotide sequence ID" value="NZ_FMMM01000067.1"/>
</dbReference>
<protein>
    <recommendedName>
        <fullName evidence="4">DUF4861 domain-containing protein</fullName>
    </recommendedName>
</protein>
<feature type="chain" id="PRO_5008922711" description="DUF4861 domain-containing protein" evidence="1">
    <location>
        <begin position="20"/>
        <end position="380"/>
    </location>
</feature>
<reference evidence="2 3" key="1">
    <citation type="submission" date="2016-09" db="EMBL/GenBank/DDBJ databases">
        <authorList>
            <person name="Capua I."/>
            <person name="De Benedictis P."/>
            <person name="Joannis T."/>
            <person name="Lombin L.H."/>
            <person name="Cattoli G."/>
        </authorList>
    </citation>
    <scope>NUCLEOTIDE SEQUENCE [LARGE SCALE GENOMIC DNA]</scope>
    <source>
        <strain evidence="2 3">UB20</strain>
    </source>
</reference>
<proteinExistence type="predicted"/>
<dbReference type="InterPro" id="IPR011013">
    <property type="entry name" value="Gal_mutarotase_sf_dom"/>
</dbReference>
<dbReference type="GO" id="GO:0005975">
    <property type="term" value="P:carbohydrate metabolic process"/>
    <property type="evidence" value="ECO:0007669"/>
    <property type="project" value="InterPro"/>
</dbReference>
<dbReference type="GO" id="GO:0003824">
    <property type="term" value="F:catalytic activity"/>
    <property type="evidence" value="ECO:0007669"/>
    <property type="project" value="InterPro"/>
</dbReference>
<organism evidence="2 3">
    <name type="scientific">Tannerella forsythia</name>
    <name type="common">Bacteroides forsythus</name>
    <dbReference type="NCBI Taxonomy" id="28112"/>
    <lineage>
        <taxon>Bacteria</taxon>
        <taxon>Pseudomonadati</taxon>
        <taxon>Bacteroidota</taxon>
        <taxon>Bacteroidia</taxon>
        <taxon>Bacteroidales</taxon>
        <taxon>Tannerellaceae</taxon>
        <taxon>Tannerella</taxon>
    </lineage>
</organism>
<dbReference type="AlphaFoldDB" id="A0A1D3USV7"/>
<sequence length="380" mass="42871" precursor="true">MKYFFFLALSCLCATTACTETQKTIRVTVVNPATFDREHEMVEIAWTTVCEKLSLQDGQSVVVHNDASEEIPCQLITEGNEVPVSLIFPVSLAGNGKNEYRITVGKPAHVDPMTYGRFVPERKDDFTWENNRSAFRVYGPALEATGEISNGMDFWAKRTDALVIDRWYKDDLAGIRSYHEDHGEGLDFYKVGRTLGLGMTAPYVNDSLWLGNNFTEYRILDQGPLRIAFELRYKPYNVQGFEVNETRRISLDAYSYLNRIEQVFEADTAEMTLATGIVLHAQTPEDILSDAENGIMACETPTDSINGTIYAGVIRPESFREIKTGHGHLLGISPYRTKTNYVYYAGAGWSKAGFDNFAAWIDFLKQEAIKIKQPLKINVE</sequence>
<name>A0A1D3USV7_TANFO</name>
<accession>A0A1D3USV7</accession>
<feature type="signal peptide" evidence="1">
    <location>
        <begin position="1"/>
        <end position="19"/>
    </location>
</feature>
<keyword evidence="1" id="KW-0732">Signal</keyword>
<evidence type="ECO:0000313" key="2">
    <source>
        <dbReference type="EMBL" id="SCQ23155.1"/>
    </source>
</evidence>
<dbReference type="Proteomes" id="UP000182057">
    <property type="component" value="Unassembled WGS sequence"/>
</dbReference>
<dbReference type="SUPFAM" id="SSF74650">
    <property type="entry name" value="Galactose mutarotase-like"/>
    <property type="match status" value="1"/>
</dbReference>
<dbReference type="Pfam" id="PF16153">
    <property type="entry name" value="DUF4861"/>
    <property type="match status" value="1"/>
</dbReference>
<dbReference type="OrthoDB" id="9800230at2"/>
<dbReference type="GO" id="GO:0030246">
    <property type="term" value="F:carbohydrate binding"/>
    <property type="evidence" value="ECO:0007669"/>
    <property type="project" value="InterPro"/>
</dbReference>
<evidence type="ECO:0000313" key="3">
    <source>
        <dbReference type="Proteomes" id="UP000182057"/>
    </source>
</evidence>
<dbReference type="EMBL" id="FMMM01000067">
    <property type="protein sequence ID" value="SCQ23155.1"/>
    <property type="molecule type" value="Genomic_DNA"/>
</dbReference>
<dbReference type="InterPro" id="IPR032342">
    <property type="entry name" value="DUF4861"/>
</dbReference>
<gene>
    <name evidence="2" type="ORF">TFUB20_01967</name>
</gene>